<dbReference type="InterPro" id="IPR000719">
    <property type="entry name" value="Prot_kinase_dom"/>
</dbReference>
<keyword evidence="7" id="KW-1185">Reference proteome</keyword>
<feature type="non-terminal residue" evidence="6">
    <location>
        <position position="1"/>
    </location>
</feature>
<feature type="non-terminal residue" evidence="6">
    <location>
        <position position="97"/>
    </location>
</feature>
<comment type="caution">
    <text evidence="6">The sequence shown here is derived from an EMBL/GenBank/DDBJ whole genome shotgun (WGS) entry which is preliminary data.</text>
</comment>
<evidence type="ECO:0000313" key="7">
    <source>
        <dbReference type="Proteomes" id="UP000556200"/>
    </source>
</evidence>
<evidence type="ECO:0000256" key="1">
    <source>
        <dbReference type="ARBA" id="ARBA00008874"/>
    </source>
</evidence>
<sequence>LQTLDFLHSNQVIHRDIKSSNILKWPVPSFLGYSPEKTEQGCSSQLNSTRHSQTEVAGTAHWMAPEGVTSCAYGPRGDSWSLGIKAVEVVEREPPYF</sequence>
<proteinExistence type="inferred from homology"/>
<dbReference type="Proteomes" id="UP000556200">
    <property type="component" value="Unassembled WGS sequence"/>
</dbReference>
<dbReference type="EC" id="2.7.11.1" evidence="2"/>
<dbReference type="InterPro" id="IPR051931">
    <property type="entry name" value="PAK3-like"/>
</dbReference>
<dbReference type="EMBL" id="VYZA01001926">
    <property type="protein sequence ID" value="NWQ71116.1"/>
    <property type="molecule type" value="Genomic_DNA"/>
</dbReference>
<name>A0A7K4RCM5_9TYRA</name>
<feature type="domain" description="Protein kinase" evidence="5">
    <location>
        <begin position="1"/>
        <end position="97"/>
    </location>
</feature>
<dbReference type="Pfam" id="PF00069">
    <property type="entry name" value="Pkinase"/>
    <property type="match status" value="1"/>
</dbReference>
<dbReference type="PANTHER" id="PTHR45832">
    <property type="entry name" value="SERINE/THREONINE-PROTEIN KINASE SAMKA-RELATED-RELATED"/>
    <property type="match status" value="1"/>
</dbReference>
<dbReference type="AlphaFoldDB" id="A0A7K4RCM5"/>
<keyword evidence="3" id="KW-0547">Nucleotide-binding</keyword>
<gene>
    <name evidence="6" type="primary">Pak3_1</name>
    <name evidence="6" type="ORF">NEOCIN_R09457</name>
</gene>
<dbReference type="PANTHER" id="PTHR45832:SF22">
    <property type="entry name" value="SERINE_THREONINE-PROTEIN KINASE SAMKA-RELATED"/>
    <property type="match status" value="1"/>
</dbReference>
<organism evidence="6 7">
    <name type="scientific">Neopipo cinnamomea</name>
    <dbReference type="NCBI Taxonomy" id="456388"/>
    <lineage>
        <taxon>Eukaryota</taxon>
        <taxon>Metazoa</taxon>
        <taxon>Chordata</taxon>
        <taxon>Craniata</taxon>
        <taxon>Vertebrata</taxon>
        <taxon>Euteleostomi</taxon>
        <taxon>Archelosauria</taxon>
        <taxon>Archosauria</taxon>
        <taxon>Dinosauria</taxon>
        <taxon>Saurischia</taxon>
        <taxon>Theropoda</taxon>
        <taxon>Coelurosauria</taxon>
        <taxon>Aves</taxon>
        <taxon>Neognathae</taxon>
        <taxon>Neoaves</taxon>
        <taxon>Telluraves</taxon>
        <taxon>Australaves</taxon>
        <taxon>Passeriformes</taxon>
        <taxon>Tyrannidae</taxon>
        <taxon>Neopipo</taxon>
    </lineage>
</organism>
<dbReference type="GO" id="GO:0005524">
    <property type="term" value="F:ATP binding"/>
    <property type="evidence" value="ECO:0007669"/>
    <property type="project" value="UniProtKB-KW"/>
</dbReference>
<evidence type="ECO:0000256" key="2">
    <source>
        <dbReference type="ARBA" id="ARBA00012513"/>
    </source>
</evidence>
<keyword evidence="4" id="KW-0067">ATP-binding</keyword>
<evidence type="ECO:0000256" key="4">
    <source>
        <dbReference type="ARBA" id="ARBA00022840"/>
    </source>
</evidence>
<comment type="similarity">
    <text evidence="1">Belongs to the protein kinase superfamily. STE Ser/Thr protein kinase family. STE20 subfamily.</text>
</comment>
<evidence type="ECO:0000313" key="6">
    <source>
        <dbReference type="EMBL" id="NWQ71116.1"/>
    </source>
</evidence>
<dbReference type="SUPFAM" id="SSF56112">
    <property type="entry name" value="Protein kinase-like (PK-like)"/>
    <property type="match status" value="1"/>
</dbReference>
<dbReference type="GO" id="GO:0004674">
    <property type="term" value="F:protein serine/threonine kinase activity"/>
    <property type="evidence" value="ECO:0007669"/>
    <property type="project" value="UniProtKB-EC"/>
</dbReference>
<dbReference type="Gene3D" id="1.10.510.10">
    <property type="entry name" value="Transferase(Phosphotransferase) domain 1"/>
    <property type="match status" value="1"/>
</dbReference>
<keyword evidence="6" id="KW-0418">Kinase</keyword>
<keyword evidence="6" id="KW-0808">Transferase</keyword>
<reference evidence="6 7" key="1">
    <citation type="submission" date="2019-09" db="EMBL/GenBank/DDBJ databases">
        <title>Bird 10,000 Genomes (B10K) Project - Family phase.</title>
        <authorList>
            <person name="Zhang G."/>
        </authorList>
    </citation>
    <scope>NUCLEOTIDE SEQUENCE [LARGE SCALE GENOMIC DNA]</scope>
    <source>
        <strain evidence="6">B10K-DU-004-15</strain>
        <tissue evidence="6">Mixed tissue sample</tissue>
    </source>
</reference>
<evidence type="ECO:0000256" key="3">
    <source>
        <dbReference type="ARBA" id="ARBA00022741"/>
    </source>
</evidence>
<protein>
    <recommendedName>
        <fullName evidence="2">non-specific serine/threonine protein kinase</fullName>
        <ecNumber evidence="2">2.7.11.1</ecNumber>
    </recommendedName>
</protein>
<dbReference type="PROSITE" id="PS50011">
    <property type="entry name" value="PROTEIN_KINASE_DOM"/>
    <property type="match status" value="1"/>
</dbReference>
<accession>A0A7K4RCM5</accession>
<dbReference type="InterPro" id="IPR011009">
    <property type="entry name" value="Kinase-like_dom_sf"/>
</dbReference>
<evidence type="ECO:0000259" key="5">
    <source>
        <dbReference type="PROSITE" id="PS50011"/>
    </source>
</evidence>